<sequence length="106" mass="11426">MFNYKSVSAVKDKFGIDKFTFYKYLMSGVSPIVSIVASRSGILIALDISFAGIGADGPNFDKYPFYKTITDIGAVSFRMMLPILSGFIAVAIANKPGLAPGLFWGV</sequence>
<dbReference type="GO" id="GO:0090563">
    <property type="term" value="F:protein-phosphocysteine-sugar phosphotransferase activity"/>
    <property type="evidence" value="ECO:0007669"/>
    <property type="project" value="TreeGrafter"/>
</dbReference>
<feature type="transmembrane region" description="Helical" evidence="4">
    <location>
        <begin position="72"/>
        <end position="93"/>
    </location>
</feature>
<evidence type="ECO:0000256" key="1">
    <source>
        <dbReference type="ARBA" id="ARBA00022448"/>
    </source>
</evidence>
<keyword evidence="4" id="KW-0812">Transmembrane</keyword>
<organism evidence="5 6">
    <name type="scientific">Borrelia miyamotoi</name>
    <dbReference type="NCBI Taxonomy" id="47466"/>
    <lineage>
        <taxon>Bacteria</taxon>
        <taxon>Pseudomonadati</taxon>
        <taxon>Spirochaetota</taxon>
        <taxon>Spirochaetia</taxon>
        <taxon>Spirochaetales</taxon>
        <taxon>Borreliaceae</taxon>
        <taxon>Borrelia</taxon>
    </lineage>
</organism>
<evidence type="ECO:0000256" key="4">
    <source>
        <dbReference type="SAM" id="Phobius"/>
    </source>
</evidence>
<dbReference type="Proteomes" id="UP001164544">
    <property type="component" value="Chromosome"/>
</dbReference>
<keyword evidence="2" id="KW-0762">Sugar transport</keyword>
<dbReference type="PANTHER" id="PTHR30505">
    <property type="entry name" value="FRUCTOSE-LIKE PERMEASE"/>
    <property type="match status" value="1"/>
</dbReference>
<feature type="transmembrane region" description="Helical" evidence="4">
    <location>
        <begin position="21"/>
        <end position="52"/>
    </location>
</feature>
<proteinExistence type="predicted"/>
<evidence type="ECO:0000313" key="5">
    <source>
        <dbReference type="EMBL" id="WAZ90954.1"/>
    </source>
</evidence>
<keyword evidence="3" id="KW-0598">Phosphotransferase system</keyword>
<evidence type="ECO:0000256" key="3">
    <source>
        <dbReference type="ARBA" id="ARBA00022683"/>
    </source>
</evidence>
<dbReference type="PANTHER" id="PTHR30505:SF0">
    <property type="entry name" value="FRUCTOSE-LIKE PTS SYSTEM EIIBC COMPONENT-RELATED"/>
    <property type="match status" value="1"/>
</dbReference>
<keyword evidence="1" id="KW-0813">Transport</keyword>
<evidence type="ECO:0000313" key="6">
    <source>
        <dbReference type="Proteomes" id="UP001164544"/>
    </source>
</evidence>
<dbReference type="GO" id="GO:0009401">
    <property type="term" value="P:phosphoenolpyruvate-dependent sugar phosphotransferase system"/>
    <property type="evidence" value="ECO:0007669"/>
    <property type="project" value="UniProtKB-KW"/>
</dbReference>
<keyword evidence="4" id="KW-1133">Transmembrane helix</keyword>
<gene>
    <name evidence="5" type="ORF">O5398_02275</name>
</gene>
<evidence type="ECO:0000256" key="2">
    <source>
        <dbReference type="ARBA" id="ARBA00022597"/>
    </source>
</evidence>
<dbReference type="EMBL" id="CP114637">
    <property type="protein sequence ID" value="WAZ90954.1"/>
    <property type="molecule type" value="Genomic_DNA"/>
</dbReference>
<reference evidence="5" key="1">
    <citation type="submission" date="2022-12" db="EMBL/GenBank/DDBJ databases">
        <title>B. miyamotoi WGS.</title>
        <authorList>
            <person name="Kuleshov K.V."/>
            <person name="Hoornstra D."/>
            <person name="Hovius J.W."/>
            <person name="Platonov A.E."/>
            <person name="Telford S.R. III."/>
        </authorList>
    </citation>
    <scope>NUCLEOTIDE SEQUENCE</scope>
    <source>
        <strain evidence="5">410</strain>
    </source>
</reference>
<accession>A0AAQ2WV14</accession>
<keyword evidence="4" id="KW-0472">Membrane</keyword>
<dbReference type="InterPro" id="IPR050864">
    <property type="entry name" value="Bacterial_PTS_Sugar_Transport"/>
</dbReference>
<protein>
    <submittedName>
        <fullName evidence="5">Uncharacterized protein</fullName>
    </submittedName>
</protein>
<dbReference type="GO" id="GO:0005886">
    <property type="term" value="C:plasma membrane"/>
    <property type="evidence" value="ECO:0007669"/>
    <property type="project" value="TreeGrafter"/>
</dbReference>
<name>A0AAQ2WV14_9SPIR</name>
<dbReference type="AlphaFoldDB" id="A0AAQ2WV14"/>